<protein>
    <recommendedName>
        <fullName evidence="2">F-box domain-containing protein</fullName>
    </recommendedName>
</protein>
<sequence length="1138" mass="125332">MVSQIIDCDNPITPLHMRPPITQFYSQRQKRIEETDLIEKSVGHEGLMKEKNTRTVGSIELTKFGINCNALSNLDHQLRLQILKNDFEREEIQENKIPFTADHFKADPPRDSPTLLLSDPIRSDLFISVSGFVECGEPLRYHFNFDNKGIEAMREGILGNGSEEVENDESELVSWEPSRDGSGAGAGGNRRGLGFQVGEERVNAMENNVNFYFNREFDQKSEDFFKWIDDLGSSSTGDGRGSRGVKVDVDLNLGLGAESSSSSSSTMVLGREDRSCDSQNKRPKVHSLSLDWGSLENEIHYLSPVHENFGDEDMPNSSITGDSAGNDSGGTLKIEDFEVRMDLTDDLLHMVFSFLDDIDLCRAARVCRQWREASSHEDFWRYLNFENRCISPHQFEDMCRRYPNATAVNVYGTPAIHSLAMKAVSSLRNLEVLTLGKGQLGDSFFLAVTDCHALKSLTVNDATLGNGIQEITIYHDRLCDLQIVKCRVLRVSIRCPQLETLSLKRSSMPHAVLNCPLLRDLDIASCHKLSDAAIRSAATSCPLLESLDMSNCSCVSDETVREIAMVCVNLTILDASYCPNISLESVRLPMLTVLKLHSCEGITSASMAAISHSYSLKVLELDNCSLLTSVSLDLPRLENIRLVHCRKFVDLNLRSSVLSSITVSNCPSLQRINITSNALKKLVLQKQESLTSLALQCPFLQEVDLTECESLTNSICEVFSDGGGCPVLRSLVLDSCESLTAVSFCSTSLVNLSLGGCRAITSVELRCPYLEHVSLDGCDHLERASFYPVGLKSLNLGICPKLNVLHIEAPQMVSLELKGCGVLSDASINCPLLTSLDASFCSQLKDDCLSATTSSCPLIESLVLMSCPSIGPDGLLSLRCLPNLTYLDLSYTFLVNLQPVFDSCLYLKVLKLQACKYLADSSLEPLYKDGALPALCELDLSYGTLCQSAIEKLLTCCTQLTHVSLNGCVNMHDLNWGINSDMPSETHTYYGSFGSSSLGDVFLPTEHRLLQNLNCVGCPNIKKVVIPPMARCVHLSSLNLSLSTNLKEVDVSCCNLCYLNLSNSCSLEILKLDCPRLTSLFLQSCNIDVEAVEAAISQCTMLETLDVRFCPKISPSSMGRLRAACPSLKRIFSSLAQT</sequence>
<proteinExistence type="predicted"/>
<dbReference type="Proteomes" id="UP000834106">
    <property type="component" value="Chromosome 2"/>
</dbReference>
<feature type="region of interest" description="Disordered" evidence="1">
    <location>
        <begin position="162"/>
        <end position="192"/>
    </location>
</feature>
<keyword evidence="4" id="KW-1185">Reference proteome</keyword>
<dbReference type="PANTHER" id="PTHR34709:SF57">
    <property type="entry name" value="F-BOX DOMAIN-CONTAINING PROTEIN"/>
    <property type="match status" value="1"/>
</dbReference>
<dbReference type="SMART" id="SM00367">
    <property type="entry name" value="LRR_CC"/>
    <property type="match status" value="12"/>
</dbReference>
<dbReference type="SUPFAM" id="SSF52047">
    <property type="entry name" value="RNI-like"/>
    <property type="match status" value="3"/>
</dbReference>
<dbReference type="AlphaFoldDB" id="A0AAD1YRN8"/>
<dbReference type="CDD" id="cd22109">
    <property type="entry name" value="F-box_FBXO41"/>
    <property type="match status" value="1"/>
</dbReference>
<dbReference type="Gene3D" id="3.80.10.10">
    <property type="entry name" value="Ribonuclease Inhibitor"/>
    <property type="match status" value="5"/>
</dbReference>
<gene>
    <name evidence="3" type="ORF">FPE_LOCUS3181</name>
</gene>
<dbReference type="PROSITE" id="PS50181">
    <property type="entry name" value="FBOX"/>
    <property type="match status" value="1"/>
</dbReference>
<dbReference type="PANTHER" id="PTHR34709">
    <property type="entry name" value="OS10G0396666 PROTEIN"/>
    <property type="match status" value="1"/>
</dbReference>
<evidence type="ECO:0000259" key="2">
    <source>
        <dbReference type="PROSITE" id="PS50181"/>
    </source>
</evidence>
<evidence type="ECO:0000313" key="4">
    <source>
        <dbReference type="Proteomes" id="UP000834106"/>
    </source>
</evidence>
<dbReference type="EMBL" id="OU503037">
    <property type="protein sequence ID" value="CAI9755750.1"/>
    <property type="molecule type" value="Genomic_DNA"/>
</dbReference>
<dbReference type="InterPro" id="IPR032675">
    <property type="entry name" value="LRR_dom_sf"/>
</dbReference>
<feature type="region of interest" description="Disordered" evidence="1">
    <location>
        <begin position="256"/>
        <end position="282"/>
    </location>
</feature>
<dbReference type="InterPro" id="IPR006553">
    <property type="entry name" value="Leu-rich_rpt_Cys-con_subtyp"/>
</dbReference>
<dbReference type="SMART" id="SM00256">
    <property type="entry name" value="FBOX"/>
    <property type="match status" value="1"/>
</dbReference>
<accession>A0AAD1YRN8</accession>
<dbReference type="Pfam" id="PF12937">
    <property type="entry name" value="F-box-like"/>
    <property type="match status" value="1"/>
</dbReference>
<name>A0AAD1YRN8_9LAMI</name>
<dbReference type="FunFam" id="3.80.10.10:FF:000357">
    <property type="entry name" value="F-box/LRR-repeat protein 15"/>
    <property type="match status" value="1"/>
</dbReference>
<organism evidence="3 4">
    <name type="scientific">Fraxinus pennsylvanica</name>
    <dbReference type="NCBI Taxonomy" id="56036"/>
    <lineage>
        <taxon>Eukaryota</taxon>
        <taxon>Viridiplantae</taxon>
        <taxon>Streptophyta</taxon>
        <taxon>Embryophyta</taxon>
        <taxon>Tracheophyta</taxon>
        <taxon>Spermatophyta</taxon>
        <taxon>Magnoliopsida</taxon>
        <taxon>eudicotyledons</taxon>
        <taxon>Gunneridae</taxon>
        <taxon>Pentapetalae</taxon>
        <taxon>asterids</taxon>
        <taxon>lamiids</taxon>
        <taxon>Lamiales</taxon>
        <taxon>Oleaceae</taxon>
        <taxon>Oleeae</taxon>
        <taxon>Fraxinus</taxon>
    </lineage>
</organism>
<dbReference type="InterPro" id="IPR001810">
    <property type="entry name" value="F-box_dom"/>
</dbReference>
<feature type="domain" description="F-box" evidence="2">
    <location>
        <begin position="337"/>
        <end position="383"/>
    </location>
</feature>
<evidence type="ECO:0000256" key="1">
    <source>
        <dbReference type="SAM" id="MobiDB-lite"/>
    </source>
</evidence>
<dbReference type="FunFam" id="3.80.10.10:FF:000648">
    <property type="entry name" value="F-box/LRR-repeat protein 15"/>
    <property type="match status" value="1"/>
</dbReference>
<dbReference type="InterPro" id="IPR055312">
    <property type="entry name" value="FBL15-like"/>
</dbReference>
<reference evidence="3" key="1">
    <citation type="submission" date="2023-05" db="EMBL/GenBank/DDBJ databases">
        <authorList>
            <person name="Huff M."/>
        </authorList>
    </citation>
    <scope>NUCLEOTIDE SEQUENCE</scope>
</reference>
<feature type="compositionally biased region" description="Gly residues" evidence="1">
    <location>
        <begin position="182"/>
        <end position="191"/>
    </location>
</feature>
<evidence type="ECO:0000313" key="3">
    <source>
        <dbReference type="EMBL" id="CAI9755750.1"/>
    </source>
</evidence>
<feature type="compositionally biased region" description="Basic and acidic residues" evidence="1">
    <location>
        <begin position="270"/>
        <end position="280"/>
    </location>
</feature>